<dbReference type="EMBL" id="ML978296">
    <property type="protein sequence ID" value="KAF2024403.1"/>
    <property type="molecule type" value="Genomic_DNA"/>
</dbReference>
<dbReference type="GO" id="GO:0003677">
    <property type="term" value="F:DNA binding"/>
    <property type="evidence" value="ECO:0007669"/>
    <property type="project" value="InterPro"/>
</dbReference>
<dbReference type="AlphaFoldDB" id="A0A9P4GWT3"/>
<dbReference type="InterPro" id="IPR011050">
    <property type="entry name" value="Pectin_lyase_fold/virulence"/>
</dbReference>
<keyword evidence="9" id="KW-0804">Transcription</keyword>
<keyword evidence="11 13" id="KW-0326">Glycosidase</keyword>
<comment type="similarity">
    <text evidence="3 13">Belongs to the glycosyl hydrolase 28 family.</text>
</comment>
<proteinExistence type="inferred from homology"/>
<dbReference type="InterPro" id="IPR000743">
    <property type="entry name" value="Glyco_hydro_28"/>
</dbReference>
<dbReference type="Pfam" id="PF00295">
    <property type="entry name" value="Glyco_hydro_28"/>
    <property type="match status" value="1"/>
</dbReference>
<evidence type="ECO:0000313" key="16">
    <source>
        <dbReference type="EMBL" id="KAF2024403.1"/>
    </source>
</evidence>
<dbReference type="Pfam" id="PF04082">
    <property type="entry name" value="Fungal_trans"/>
    <property type="match status" value="1"/>
</dbReference>
<name>A0A9P4GWT3_9PLEO</name>
<evidence type="ECO:0000313" key="17">
    <source>
        <dbReference type="Proteomes" id="UP000799777"/>
    </source>
</evidence>
<dbReference type="OrthoDB" id="4456959at2759"/>
<evidence type="ECO:0000256" key="12">
    <source>
        <dbReference type="ARBA" id="ARBA00023316"/>
    </source>
</evidence>
<feature type="region of interest" description="Disordered" evidence="14">
    <location>
        <begin position="477"/>
        <end position="519"/>
    </location>
</feature>
<keyword evidence="6" id="KW-0732">Signal</keyword>
<dbReference type="GO" id="GO:0004650">
    <property type="term" value="F:polygalacturonase activity"/>
    <property type="evidence" value="ECO:0007669"/>
    <property type="project" value="InterPro"/>
</dbReference>
<reference evidence="16" key="1">
    <citation type="journal article" date="2020" name="Stud. Mycol.">
        <title>101 Dothideomycetes genomes: a test case for predicting lifestyles and emergence of pathogens.</title>
        <authorList>
            <person name="Haridas S."/>
            <person name="Albert R."/>
            <person name="Binder M."/>
            <person name="Bloem J."/>
            <person name="Labutti K."/>
            <person name="Salamov A."/>
            <person name="Andreopoulos B."/>
            <person name="Baker S."/>
            <person name="Barry K."/>
            <person name="Bills G."/>
            <person name="Bluhm B."/>
            <person name="Cannon C."/>
            <person name="Castanera R."/>
            <person name="Culley D."/>
            <person name="Daum C."/>
            <person name="Ezra D."/>
            <person name="Gonzalez J."/>
            <person name="Henrissat B."/>
            <person name="Kuo A."/>
            <person name="Liang C."/>
            <person name="Lipzen A."/>
            <person name="Lutzoni F."/>
            <person name="Magnuson J."/>
            <person name="Mondo S."/>
            <person name="Nolan M."/>
            <person name="Ohm R."/>
            <person name="Pangilinan J."/>
            <person name="Park H.-J."/>
            <person name="Ramirez L."/>
            <person name="Alfaro M."/>
            <person name="Sun H."/>
            <person name="Tritt A."/>
            <person name="Yoshinaga Y."/>
            <person name="Zwiers L.-H."/>
            <person name="Turgeon B."/>
            <person name="Goodwin S."/>
            <person name="Spatafora J."/>
            <person name="Crous P."/>
            <person name="Grigoriev I."/>
        </authorList>
    </citation>
    <scope>NUCLEOTIDE SEQUENCE</scope>
    <source>
        <strain evidence="16">CBS 110217</strain>
    </source>
</reference>
<keyword evidence="17" id="KW-1185">Reference proteome</keyword>
<keyword evidence="8" id="KW-0805">Transcription regulation</keyword>
<evidence type="ECO:0000256" key="3">
    <source>
        <dbReference type="ARBA" id="ARBA00008834"/>
    </source>
</evidence>
<dbReference type="GO" id="GO:0071555">
    <property type="term" value="P:cell wall organization"/>
    <property type="evidence" value="ECO:0007669"/>
    <property type="project" value="UniProtKB-KW"/>
</dbReference>
<evidence type="ECO:0000256" key="6">
    <source>
        <dbReference type="ARBA" id="ARBA00022729"/>
    </source>
</evidence>
<evidence type="ECO:0000256" key="11">
    <source>
        <dbReference type="ARBA" id="ARBA00023295"/>
    </source>
</evidence>
<evidence type="ECO:0000256" key="2">
    <source>
        <dbReference type="ARBA" id="ARBA00004613"/>
    </source>
</evidence>
<evidence type="ECO:0000256" key="9">
    <source>
        <dbReference type="ARBA" id="ARBA00023163"/>
    </source>
</evidence>
<dbReference type="PANTHER" id="PTHR47338">
    <property type="entry name" value="ZN(II)2CYS6 TRANSCRIPTION FACTOR (EUROFUNG)-RELATED"/>
    <property type="match status" value="1"/>
</dbReference>
<dbReference type="GO" id="GO:0005975">
    <property type="term" value="P:carbohydrate metabolic process"/>
    <property type="evidence" value="ECO:0007669"/>
    <property type="project" value="InterPro"/>
</dbReference>
<evidence type="ECO:0000256" key="8">
    <source>
        <dbReference type="ARBA" id="ARBA00023015"/>
    </source>
</evidence>
<dbReference type="CDD" id="cd12148">
    <property type="entry name" value="fungal_TF_MHR"/>
    <property type="match status" value="1"/>
</dbReference>
<dbReference type="SMART" id="SM00906">
    <property type="entry name" value="Fungal_trans"/>
    <property type="match status" value="1"/>
</dbReference>
<evidence type="ECO:0000256" key="5">
    <source>
        <dbReference type="ARBA" id="ARBA00022723"/>
    </source>
</evidence>
<dbReference type="InterPro" id="IPR050815">
    <property type="entry name" value="TF_fung"/>
</dbReference>
<dbReference type="InterPro" id="IPR007219">
    <property type="entry name" value="XnlR_reg_dom"/>
</dbReference>
<dbReference type="GO" id="GO:0006351">
    <property type="term" value="P:DNA-templated transcription"/>
    <property type="evidence" value="ECO:0007669"/>
    <property type="project" value="InterPro"/>
</dbReference>
<accession>A0A9P4GWT3</accession>
<evidence type="ECO:0000256" key="10">
    <source>
        <dbReference type="ARBA" id="ARBA00023242"/>
    </source>
</evidence>
<evidence type="ECO:0000256" key="13">
    <source>
        <dbReference type="RuleBase" id="RU361169"/>
    </source>
</evidence>
<feature type="domain" description="Xylanolytic transcriptional activator regulatory" evidence="15">
    <location>
        <begin position="633"/>
        <end position="725"/>
    </location>
</feature>
<comment type="caution">
    <text evidence="16">The sequence shown here is derived from an EMBL/GenBank/DDBJ whole genome shotgun (WGS) entry which is preliminary data.</text>
</comment>
<dbReference type="GO" id="GO:0005576">
    <property type="term" value="C:extracellular region"/>
    <property type="evidence" value="ECO:0007669"/>
    <property type="project" value="UniProtKB-SubCell"/>
</dbReference>
<dbReference type="Gene3D" id="2.160.20.10">
    <property type="entry name" value="Single-stranded right-handed beta-helix, Pectin lyase-like"/>
    <property type="match status" value="1"/>
</dbReference>
<protein>
    <recommendedName>
        <fullName evidence="15">Xylanolytic transcriptional activator regulatory domain-containing protein</fullName>
    </recommendedName>
</protein>
<comment type="subcellular location">
    <subcellularLocation>
        <location evidence="1">Nucleus</location>
    </subcellularLocation>
    <subcellularLocation>
        <location evidence="2">Secreted</location>
    </subcellularLocation>
</comment>
<dbReference type="GO" id="GO:0008270">
    <property type="term" value="F:zinc ion binding"/>
    <property type="evidence" value="ECO:0007669"/>
    <property type="project" value="InterPro"/>
</dbReference>
<evidence type="ECO:0000256" key="14">
    <source>
        <dbReference type="SAM" id="MobiDB-lite"/>
    </source>
</evidence>
<evidence type="ECO:0000256" key="7">
    <source>
        <dbReference type="ARBA" id="ARBA00022801"/>
    </source>
</evidence>
<evidence type="ECO:0000259" key="15">
    <source>
        <dbReference type="SMART" id="SM00906"/>
    </source>
</evidence>
<keyword evidence="12" id="KW-0961">Cell wall biogenesis/degradation</keyword>
<keyword evidence="5" id="KW-0479">Metal-binding</keyword>
<dbReference type="GO" id="GO:0005634">
    <property type="term" value="C:nucleus"/>
    <property type="evidence" value="ECO:0007669"/>
    <property type="project" value="UniProtKB-SubCell"/>
</dbReference>
<sequence length="980" mass="110123">MPNVSQPNVTVIQAIDKDEMTVLADIQKDCLLNGVAVDKNFAVQARGFGQGDDSIWTSVIAITTHVAGANTTRNEFNKYSIAVASSSIPVDNLLSSRYDAITPKSMPQRFTLDRPVDVILEINDDKWQALHLFVNEIDPEAPRADSEGLCYFGQGVNNGNVYAPSASQKPRELDGGAILIERSKTILVESVTSLRSFSFSLPIVEGQNVHIDRYRSFSGYGNGDGIDLFCCRDVLIENCFLRNSDDTIAIYGHRWEYFGDTNNIRIQGCTLLPDIAYPIQVGTHGNPAKPETFSNIHVSDIDVLDHEGNQMWYQGCISLNAGDENLIQDVLIEDVRVEKITTVQLFNIRAMKNRIWTTAQGRGIRNVTLRNIELDLDRSKLVYPSQILGYDFSRKVENISFENLKIGGKCIQDGMEKPRWYMVSDYVPMFLNEHTDNGVLWQQLWDRIHTANNDVSPDSAIGNLYEQTEQLKQRLDVLGRKRSSDDDDTTDSLQRSKRRRTSTNAHVSTAQPLHNSSLDSSMLPADLEDALVELFYSHIHPWIPVLHVRQFRHRMRIPEERQKIKTILQAITSVTLHLSDDARLGDAENRSRSAEASRQAVILQSLESFSAEGLQALIMCAFDTIGSGRGPSAWSIVGSMARTVEQLQLSTEDEGDSKPARDAQTLVKRVAFLRPCRDWREAEDRRRVFWTEFLMDRFCSIATGWNICLTSADVKRRFPCEGGLWEEGKPLETPTPFFGVSDPPGDPSNVLPSARPETSDQASLGGFAYCIEATESLNLVTSFFQQELDVTKPHDVQTWLMRFKQLDLRLVQWGIFLPERWREACALDADGNMDPNLTLAHITHNTAVVLLHQGIAYPSQDWQSLPIKLSSTVSAETCMATSVEVSTIASEFLPNMQCVTNPQFAFCLFICGRMLLAHAFYYDIPLLNEFGSLIHSLQIMAHRWNGEHSSSRSNLASKFATRLNHARQAGLQTLHIRQAA</sequence>
<feature type="compositionally biased region" description="Polar residues" evidence="14">
    <location>
        <begin position="502"/>
        <end position="519"/>
    </location>
</feature>
<dbReference type="PANTHER" id="PTHR47338:SF23">
    <property type="entry name" value="ZN(II)2CYS6 TRANSCRIPTION FACTOR (EUROFUNG)"/>
    <property type="match status" value="1"/>
</dbReference>
<keyword evidence="7 13" id="KW-0378">Hydrolase</keyword>
<dbReference type="InterPro" id="IPR012334">
    <property type="entry name" value="Pectin_lyas_fold"/>
</dbReference>
<organism evidence="16 17">
    <name type="scientific">Setomelanomma holmii</name>
    <dbReference type="NCBI Taxonomy" id="210430"/>
    <lineage>
        <taxon>Eukaryota</taxon>
        <taxon>Fungi</taxon>
        <taxon>Dikarya</taxon>
        <taxon>Ascomycota</taxon>
        <taxon>Pezizomycotina</taxon>
        <taxon>Dothideomycetes</taxon>
        <taxon>Pleosporomycetidae</taxon>
        <taxon>Pleosporales</taxon>
        <taxon>Pleosporineae</taxon>
        <taxon>Phaeosphaeriaceae</taxon>
        <taxon>Setomelanomma</taxon>
    </lineage>
</organism>
<keyword evidence="10" id="KW-0539">Nucleus</keyword>
<keyword evidence="4" id="KW-0964">Secreted</keyword>
<gene>
    <name evidence="16" type="ORF">EK21DRAFT_117785</name>
</gene>
<dbReference type="SUPFAM" id="SSF51126">
    <property type="entry name" value="Pectin lyase-like"/>
    <property type="match status" value="1"/>
</dbReference>
<evidence type="ECO:0000256" key="1">
    <source>
        <dbReference type="ARBA" id="ARBA00004123"/>
    </source>
</evidence>
<evidence type="ECO:0000256" key="4">
    <source>
        <dbReference type="ARBA" id="ARBA00022525"/>
    </source>
</evidence>
<dbReference type="Proteomes" id="UP000799777">
    <property type="component" value="Unassembled WGS sequence"/>
</dbReference>
<dbReference type="GO" id="GO:0000981">
    <property type="term" value="F:DNA-binding transcription factor activity, RNA polymerase II-specific"/>
    <property type="evidence" value="ECO:0007669"/>
    <property type="project" value="InterPro"/>
</dbReference>